<organism evidence="12 13">
    <name type="scientific">Folsomia candida</name>
    <name type="common">Springtail</name>
    <dbReference type="NCBI Taxonomy" id="158441"/>
    <lineage>
        <taxon>Eukaryota</taxon>
        <taxon>Metazoa</taxon>
        <taxon>Ecdysozoa</taxon>
        <taxon>Arthropoda</taxon>
        <taxon>Hexapoda</taxon>
        <taxon>Collembola</taxon>
        <taxon>Entomobryomorpha</taxon>
        <taxon>Isotomoidea</taxon>
        <taxon>Isotomidae</taxon>
        <taxon>Proisotominae</taxon>
        <taxon>Folsomia</taxon>
    </lineage>
</organism>
<feature type="compositionally biased region" description="Polar residues" evidence="9">
    <location>
        <begin position="434"/>
        <end position="451"/>
    </location>
</feature>
<sequence>MAFQFRYYIVTLGFLPFILNQTSDTQMFYCADWNCEEFISKGKTLLNYMGKTDRHLSFRQNEDIKILGKPVDINGPDWIGTVRTKVGLVPKSMVREDQVGRRSSTFKYPLNELPIWPNPENEDLLGSVGLDGLEQDVEPKEEETANVNGSSSIDINSEVNETIVETTTTPTLVEEKTPQSNETEVLVDTKDTSLPPAKEDEEESGYVSDSSSIGINSDANEVIVETTTTPSSIEVEAPQSNGTEVLIDTKDTSLPLAKEQEADSAKVSDSSSIGINSDANEVIVETTTTPSSIEVETPQSNVTEVLVDTTDTSLPPAKEDEESTNISDSIDINSPVIESTAKTTTITTPSPMEQETQQSDETELLAGDTSSTSPSEEEEESGNVSVSPSIDINSDFNEATIEASTTPSPVEEETPQVEHTELLVEDTSAESDSIDINSLTTESTAQITATPSPVEEETPQSDDINLLIGDVSSSPASKDEEESVSINSSSSIDINSDFNEATIEASTTPSPVEEKPPQSNETSSPIDSKVLPTDKKGWGENLDDGGHLSSEQNPTYSEDHHHDHDHGDHDHQHSHSDQGINKDTSSFIVIAKHLSSTLLSFLPEHLQDTILDVDDALVFTGIIALTLVSICVPYFLIEGFFSVRPLKKKVVELNKSLWKVSTAYENQQEEFEDYKKKALAYDEDKKRVEQLEYELVLLKKLEEKQKEQVVKYQKELKNHKELTGDMQSFLDKEVEKKKKIMEEKEKLKTTVTSLKDALRRTVDDLTDSQAQSSSAVMELELERQTNETLTMKCDMLEKEVGELKSKLLLEVDRRRAVDNERNELEKSKSLLGDELVSLKQICQQYEDAVSALNTEISNKENELFALQETLGEDSPLLDIAELKGKLVGAEESISALKHRLDSTTLENASLSRNLREANESLSSVQKEKDETTNRLVVLEAWFKEKEEDLRKAVEQYEAEKKLRGKGKDELLQMLDASAEENQVLKNQLEEFKIEFEETKLQHRNEVRAQETKSHEHWLSLCQAERKAQDARKESEMLRQKLTAVTREKEGEGVNGDGSTAIYPLITPDMVPIPLPDDIIPSYFGLGDGFMPPPPLPLDDDDREVHRPAPLGRVSPTYSDLEDQISPIRGGRGDYSDDGQSSGSDSPRRRSPRGWTSRRDRQREIADERHHRRSVGGGGPANTSSPIQGFNL</sequence>
<dbReference type="InterPro" id="IPR036028">
    <property type="entry name" value="SH3-like_dom_sf"/>
</dbReference>
<evidence type="ECO:0000256" key="8">
    <source>
        <dbReference type="SAM" id="Coils"/>
    </source>
</evidence>
<dbReference type="InterPro" id="IPR001452">
    <property type="entry name" value="SH3_domain"/>
</dbReference>
<evidence type="ECO:0000256" key="9">
    <source>
        <dbReference type="SAM" id="MobiDB-lite"/>
    </source>
</evidence>
<evidence type="ECO:0000313" key="12">
    <source>
        <dbReference type="EMBL" id="OXA61669.1"/>
    </source>
</evidence>
<evidence type="ECO:0000256" key="2">
    <source>
        <dbReference type="ARBA" id="ARBA00022443"/>
    </source>
</evidence>
<feature type="compositionally biased region" description="Polar residues" evidence="9">
    <location>
        <begin position="288"/>
        <end position="313"/>
    </location>
</feature>
<evidence type="ECO:0000256" key="6">
    <source>
        <dbReference type="ARBA" id="ARBA00023180"/>
    </source>
</evidence>
<keyword evidence="3 10" id="KW-0732">Signal</keyword>
<dbReference type="PANTHER" id="PTHR23158:SF33">
    <property type="entry name" value="TRANSPORT AND GOLGI ORGANIZATION PROTEIN 1"/>
    <property type="match status" value="1"/>
</dbReference>
<keyword evidence="5 8" id="KW-0175">Coiled coil</keyword>
<evidence type="ECO:0000256" key="7">
    <source>
        <dbReference type="PROSITE-ProRule" id="PRU00192"/>
    </source>
</evidence>
<accession>A0A226EVX0</accession>
<feature type="compositionally biased region" description="Basic and acidic residues" evidence="9">
    <location>
        <begin position="557"/>
        <end position="576"/>
    </location>
</feature>
<dbReference type="GO" id="GO:0070971">
    <property type="term" value="C:endoplasmic reticulum exit site"/>
    <property type="evidence" value="ECO:0007669"/>
    <property type="project" value="TreeGrafter"/>
</dbReference>
<feature type="compositionally biased region" description="Polar residues" evidence="9">
    <location>
        <begin position="1180"/>
        <end position="1191"/>
    </location>
</feature>
<keyword evidence="2 7" id="KW-0728">SH3 domain</keyword>
<dbReference type="GO" id="GO:0009306">
    <property type="term" value="P:protein secretion"/>
    <property type="evidence" value="ECO:0007669"/>
    <property type="project" value="TreeGrafter"/>
</dbReference>
<gene>
    <name evidence="12" type="ORF">Fcan01_03641</name>
</gene>
<evidence type="ECO:0000256" key="1">
    <source>
        <dbReference type="ARBA" id="ARBA00004389"/>
    </source>
</evidence>
<evidence type="ECO:0000256" key="3">
    <source>
        <dbReference type="ARBA" id="ARBA00022729"/>
    </source>
</evidence>
<dbReference type="Proteomes" id="UP000198287">
    <property type="component" value="Unassembled WGS sequence"/>
</dbReference>
<feature type="coiled-coil region" evidence="8">
    <location>
        <begin position="664"/>
        <end position="806"/>
    </location>
</feature>
<evidence type="ECO:0000256" key="5">
    <source>
        <dbReference type="ARBA" id="ARBA00023054"/>
    </source>
</evidence>
<dbReference type="SMART" id="SM00326">
    <property type="entry name" value="SH3"/>
    <property type="match status" value="1"/>
</dbReference>
<dbReference type="OrthoDB" id="6627676at2759"/>
<feature type="compositionally biased region" description="Low complexity" evidence="9">
    <location>
        <begin position="324"/>
        <end position="348"/>
    </location>
</feature>
<protein>
    <submittedName>
        <fullName evidence="12">Transport and Golgi organization protein 1</fullName>
    </submittedName>
</protein>
<keyword evidence="13" id="KW-1185">Reference proteome</keyword>
<feature type="region of interest" description="Disordered" evidence="9">
    <location>
        <begin position="1090"/>
        <end position="1191"/>
    </location>
</feature>
<dbReference type="PANTHER" id="PTHR23158">
    <property type="entry name" value="MELANOMA INHIBITORY ACTIVITY-RELATED"/>
    <property type="match status" value="1"/>
</dbReference>
<dbReference type="GO" id="GO:0006888">
    <property type="term" value="P:endoplasmic reticulum to Golgi vesicle-mediated transport"/>
    <property type="evidence" value="ECO:0007669"/>
    <property type="project" value="TreeGrafter"/>
</dbReference>
<comment type="caution">
    <text evidence="12">The sequence shown here is derived from an EMBL/GenBank/DDBJ whole genome shotgun (WGS) entry which is preliminary data.</text>
</comment>
<dbReference type="EMBL" id="LNIX01000001">
    <property type="protein sequence ID" value="OXA61669.1"/>
    <property type="molecule type" value="Genomic_DNA"/>
</dbReference>
<feature type="compositionally biased region" description="Polar residues" evidence="9">
    <location>
        <begin position="517"/>
        <end position="526"/>
    </location>
</feature>
<keyword evidence="4" id="KW-0256">Endoplasmic reticulum</keyword>
<keyword evidence="6" id="KW-0325">Glycoprotein</keyword>
<feature type="chain" id="PRO_5012782079" evidence="10">
    <location>
        <begin position="26"/>
        <end position="1191"/>
    </location>
</feature>
<dbReference type="GO" id="GO:0035459">
    <property type="term" value="P:vesicle cargo loading"/>
    <property type="evidence" value="ECO:0007669"/>
    <property type="project" value="TreeGrafter"/>
</dbReference>
<evidence type="ECO:0000256" key="10">
    <source>
        <dbReference type="SAM" id="SignalP"/>
    </source>
</evidence>
<feature type="domain" description="SH3" evidence="11">
    <location>
        <begin position="37"/>
        <end position="99"/>
    </location>
</feature>
<reference evidence="12 13" key="1">
    <citation type="submission" date="2015-12" db="EMBL/GenBank/DDBJ databases">
        <title>The genome of Folsomia candida.</title>
        <authorList>
            <person name="Faddeeva A."/>
            <person name="Derks M.F."/>
            <person name="Anvar Y."/>
            <person name="Smit S."/>
            <person name="Van Straalen N."/>
            <person name="Roelofs D."/>
        </authorList>
    </citation>
    <scope>NUCLEOTIDE SEQUENCE [LARGE SCALE GENOMIC DNA]</scope>
    <source>
        <strain evidence="12 13">VU population</strain>
        <tissue evidence="12">Whole body</tissue>
    </source>
</reference>
<comment type="subcellular location">
    <subcellularLocation>
        <location evidence="1">Endoplasmic reticulum membrane</location>
        <topology evidence="1">Single-pass membrane protein</topology>
    </subcellularLocation>
</comment>
<feature type="compositionally biased region" description="Polar residues" evidence="9">
    <location>
        <begin position="390"/>
        <end position="408"/>
    </location>
</feature>
<dbReference type="GO" id="GO:0005789">
    <property type="term" value="C:endoplasmic reticulum membrane"/>
    <property type="evidence" value="ECO:0007669"/>
    <property type="project" value="UniProtKB-SubCell"/>
</dbReference>
<dbReference type="OMA" id="PNEYYKQ"/>
<feature type="compositionally biased region" description="Low complexity" evidence="9">
    <location>
        <begin position="484"/>
        <end position="499"/>
    </location>
</feature>
<evidence type="ECO:0000256" key="4">
    <source>
        <dbReference type="ARBA" id="ARBA00022824"/>
    </source>
</evidence>
<feature type="region of interest" description="Disordered" evidence="9">
    <location>
        <begin position="167"/>
        <end position="214"/>
    </location>
</feature>
<feature type="signal peptide" evidence="10">
    <location>
        <begin position="1"/>
        <end position="25"/>
    </location>
</feature>
<feature type="region of interest" description="Disordered" evidence="9">
    <location>
        <begin position="288"/>
        <end position="579"/>
    </location>
</feature>
<evidence type="ECO:0000313" key="13">
    <source>
        <dbReference type="Proteomes" id="UP000198287"/>
    </source>
</evidence>
<proteinExistence type="predicted"/>
<dbReference type="PROSITE" id="PS50002">
    <property type="entry name" value="SH3"/>
    <property type="match status" value="1"/>
</dbReference>
<feature type="coiled-coil region" evidence="8">
    <location>
        <begin position="835"/>
        <end position="1001"/>
    </location>
</feature>
<name>A0A226EVX0_FOLCA</name>
<dbReference type="Gene3D" id="2.30.30.40">
    <property type="entry name" value="SH3 Domains"/>
    <property type="match status" value="1"/>
</dbReference>
<dbReference type="STRING" id="158441.A0A226EVX0"/>
<dbReference type="InterPro" id="IPR051500">
    <property type="entry name" value="cTAGE_MIA/OTOR"/>
</dbReference>
<dbReference type="SUPFAM" id="SSF50044">
    <property type="entry name" value="SH3-domain"/>
    <property type="match status" value="1"/>
</dbReference>
<feature type="compositionally biased region" description="Acidic residues" evidence="9">
    <location>
        <begin position="423"/>
        <end position="433"/>
    </location>
</feature>
<feature type="compositionally biased region" description="Basic and acidic residues" evidence="9">
    <location>
        <begin position="1156"/>
        <end position="1168"/>
    </location>
</feature>
<dbReference type="AlphaFoldDB" id="A0A226EVX0"/>
<evidence type="ECO:0000259" key="11">
    <source>
        <dbReference type="PROSITE" id="PS50002"/>
    </source>
</evidence>